<dbReference type="Proteomes" id="UP000265882">
    <property type="component" value="Unassembled WGS sequence"/>
</dbReference>
<protein>
    <recommendedName>
        <fullName evidence="5">ATP-dependent protease ATPase subunit HslU</fullName>
    </recommendedName>
    <alternativeName>
        <fullName evidence="5">Unfoldase HslU</fullName>
    </alternativeName>
</protein>
<comment type="caution">
    <text evidence="8">The sequence shown here is derived from an EMBL/GenBank/DDBJ whole genome shotgun (WGS) entry which is preliminary data.</text>
</comment>
<dbReference type="Gene3D" id="3.40.50.300">
    <property type="entry name" value="P-loop containing nucleotide triphosphate hydrolases"/>
    <property type="match status" value="2"/>
</dbReference>
<evidence type="ECO:0000259" key="6">
    <source>
        <dbReference type="SMART" id="SM00382"/>
    </source>
</evidence>
<comment type="similarity">
    <text evidence="1 5">Belongs to the ClpX chaperone family. HslU subfamily.</text>
</comment>
<dbReference type="EMBL" id="QZKU01000043">
    <property type="protein sequence ID" value="RJP23761.1"/>
    <property type="molecule type" value="Genomic_DNA"/>
</dbReference>
<keyword evidence="8" id="KW-0645">Protease</keyword>
<dbReference type="GO" id="GO:0043335">
    <property type="term" value="P:protein unfolding"/>
    <property type="evidence" value="ECO:0007669"/>
    <property type="project" value="UniProtKB-UniRule"/>
</dbReference>
<sequence>MNNNSLTPKQIVGELDKYIIGQNDAKRMVAIAMRNRWRRQRLPEELRDEVAPKNIIMIGPTGVGKTEIARRLAKLADAPFLKVEASKFTEVGYVGRDVESMIRELTEISVSMVKSQRTEEVQQVAEKMAEERLMDIILPPKYQPAGEVTYAGHGPADIEKTQPTTRDRLMEKLRKGDMDERYVEIEVQDTVSFPLQIFSGSGLEEMDVGLKGMLGKLLPSQTKRKKVKIKDAKKILTQEEAQKLIDMDEVVATAVKRVQDAGIIFLDEIDKIASRGQAGYGPDVSREGVQRDLLPLVEGSTVITKYGPVNTQHILFIAAGAFHMTKPSDLIPELQGRFPLRVELSSLTAQDFVRILKEPLNALVKQYVGLMKTEKIDLIITDDAIEEIARSAELVNEQTENIGARRLHTIMERVIETISFDAPVHAGTSVTVDSSYVRERLRDILKDQDLSRFIL</sequence>
<keyword evidence="3 5" id="KW-0067">ATP-binding</keyword>
<feature type="binding site" evidence="5">
    <location>
        <begin position="62"/>
        <end position="67"/>
    </location>
    <ligand>
        <name>ATP</name>
        <dbReference type="ChEBI" id="CHEBI:30616"/>
    </ligand>
</feature>
<dbReference type="Pfam" id="PF07724">
    <property type="entry name" value="AAA_2"/>
    <property type="match status" value="1"/>
</dbReference>
<dbReference type="GO" id="GO:0009376">
    <property type="term" value="C:HslUV protease complex"/>
    <property type="evidence" value="ECO:0007669"/>
    <property type="project" value="UniProtKB-UniRule"/>
</dbReference>
<dbReference type="GO" id="GO:0005524">
    <property type="term" value="F:ATP binding"/>
    <property type="evidence" value="ECO:0007669"/>
    <property type="project" value="UniProtKB-UniRule"/>
</dbReference>
<accession>A0A3A4P7A1</accession>
<dbReference type="Gene3D" id="1.10.8.60">
    <property type="match status" value="1"/>
</dbReference>
<dbReference type="SMART" id="SM00382">
    <property type="entry name" value="AAA"/>
    <property type="match status" value="1"/>
</dbReference>
<evidence type="ECO:0000259" key="7">
    <source>
        <dbReference type="SMART" id="SM01086"/>
    </source>
</evidence>
<evidence type="ECO:0000256" key="4">
    <source>
        <dbReference type="ARBA" id="ARBA00023186"/>
    </source>
</evidence>
<dbReference type="InterPro" id="IPR019489">
    <property type="entry name" value="Clp_ATPase_C"/>
</dbReference>
<feature type="binding site" evidence="5">
    <location>
        <position position="405"/>
    </location>
    <ligand>
        <name>ATP</name>
        <dbReference type="ChEBI" id="CHEBI:30616"/>
    </ligand>
</feature>
<dbReference type="PANTHER" id="PTHR48102">
    <property type="entry name" value="ATP-DEPENDENT CLP PROTEASE ATP-BINDING SUBUNIT CLPX-LIKE, MITOCHONDRIAL-RELATED"/>
    <property type="match status" value="1"/>
</dbReference>
<proteinExistence type="inferred from homology"/>
<organism evidence="8 9">
    <name type="scientific">Abyssobacteria bacterium (strain SURF_5)</name>
    <dbReference type="NCBI Taxonomy" id="2093360"/>
    <lineage>
        <taxon>Bacteria</taxon>
        <taxon>Pseudomonadati</taxon>
        <taxon>Candidatus Hydrogenedentota</taxon>
        <taxon>Candidatus Abyssobacteria</taxon>
    </lineage>
</organism>
<comment type="subunit">
    <text evidence="5">A double ring-shaped homohexamer of HslV is capped on each side by a ring-shaped HslU homohexamer. The assembly of the HslU/HslV complex is dependent on binding of ATP.</text>
</comment>
<dbReference type="AlphaFoldDB" id="A0A3A4P7A1"/>
<dbReference type="InterPro" id="IPR050052">
    <property type="entry name" value="ATP-dep_Clp_protease_ClpX"/>
</dbReference>
<feature type="binding site" evidence="5">
    <location>
        <position position="333"/>
    </location>
    <ligand>
        <name>ATP</name>
        <dbReference type="ChEBI" id="CHEBI:30616"/>
    </ligand>
</feature>
<evidence type="ECO:0000256" key="5">
    <source>
        <dbReference type="HAMAP-Rule" id="MF_00249"/>
    </source>
</evidence>
<dbReference type="InterPro" id="IPR003593">
    <property type="entry name" value="AAA+_ATPase"/>
</dbReference>
<feature type="binding site" evidence="5">
    <location>
        <position position="267"/>
    </location>
    <ligand>
        <name>ATP</name>
        <dbReference type="ChEBI" id="CHEBI:30616"/>
    </ligand>
</feature>
<dbReference type="Pfam" id="PF00004">
    <property type="entry name" value="AAA"/>
    <property type="match status" value="1"/>
</dbReference>
<dbReference type="NCBIfam" id="NF003544">
    <property type="entry name" value="PRK05201.1"/>
    <property type="match status" value="1"/>
</dbReference>
<feature type="binding site" evidence="5">
    <location>
        <position position="20"/>
    </location>
    <ligand>
        <name>ATP</name>
        <dbReference type="ChEBI" id="CHEBI:30616"/>
    </ligand>
</feature>
<dbReference type="InterPro" id="IPR003959">
    <property type="entry name" value="ATPase_AAA_core"/>
</dbReference>
<dbReference type="CDD" id="cd19498">
    <property type="entry name" value="RecA-like_HslU"/>
    <property type="match status" value="1"/>
</dbReference>
<dbReference type="FunFam" id="3.40.50.300:FF:000220">
    <property type="entry name" value="ATP-dependent protease ATPase subunit HslU"/>
    <property type="match status" value="1"/>
</dbReference>
<feature type="domain" description="AAA+ ATPase" evidence="6">
    <location>
        <begin position="51"/>
        <end position="344"/>
    </location>
</feature>
<keyword evidence="4 5" id="KW-0143">Chaperone</keyword>
<name>A0A3A4P7A1_ABYX5</name>
<keyword evidence="2 5" id="KW-0547">Nucleotide-binding</keyword>
<dbReference type="NCBIfam" id="TIGR00390">
    <property type="entry name" value="hslU"/>
    <property type="match status" value="1"/>
</dbReference>
<evidence type="ECO:0000313" key="8">
    <source>
        <dbReference type="EMBL" id="RJP23761.1"/>
    </source>
</evidence>
<dbReference type="PANTHER" id="PTHR48102:SF3">
    <property type="entry name" value="ATP-DEPENDENT PROTEASE ATPASE SUBUNIT HSLU"/>
    <property type="match status" value="1"/>
</dbReference>
<dbReference type="GO" id="GO:0036402">
    <property type="term" value="F:proteasome-activating activity"/>
    <property type="evidence" value="ECO:0007669"/>
    <property type="project" value="UniProtKB-UniRule"/>
</dbReference>
<dbReference type="GO" id="GO:0008233">
    <property type="term" value="F:peptidase activity"/>
    <property type="evidence" value="ECO:0007669"/>
    <property type="project" value="UniProtKB-KW"/>
</dbReference>
<evidence type="ECO:0000256" key="3">
    <source>
        <dbReference type="ARBA" id="ARBA00022840"/>
    </source>
</evidence>
<dbReference type="HAMAP" id="MF_00249">
    <property type="entry name" value="HslU"/>
    <property type="match status" value="1"/>
</dbReference>
<gene>
    <name evidence="5 8" type="primary">hslU</name>
    <name evidence="8" type="ORF">C4520_05790</name>
</gene>
<reference evidence="8 9" key="1">
    <citation type="journal article" date="2017" name="ISME J.">
        <title>Energy and carbon metabolisms in a deep terrestrial subsurface fluid microbial community.</title>
        <authorList>
            <person name="Momper L."/>
            <person name="Jungbluth S.P."/>
            <person name="Lee M.D."/>
            <person name="Amend J.P."/>
        </authorList>
    </citation>
    <scope>NUCLEOTIDE SEQUENCE [LARGE SCALE GENOMIC DNA]</scope>
    <source>
        <strain evidence="8">SURF_5</strain>
    </source>
</reference>
<dbReference type="SMART" id="SM01086">
    <property type="entry name" value="ClpB_D2-small"/>
    <property type="match status" value="1"/>
</dbReference>
<comment type="subcellular location">
    <subcellularLocation>
        <location evidence="5">Cytoplasm</location>
    </subcellularLocation>
</comment>
<comment type="function">
    <text evidence="5">ATPase subunit of a proteasome-like degradation complex; this subunit has chaperone activity. The binding of ATP and its subsequent hydrolysis by HslU are essential for unfolding of protein substrates subsequently hydrolyzed by HslV. HslU recognizes the N-terminal part of its protein substrates and unfolds these before they are guided to HslV for hydrolysis.</text>
</comment>
<dbReference type="GO" id="GO:0016887">
    <property type="term" value="F:ATP hydrolysis activity"/>
    <property type="evidence" value="ECO:0007669"/>
    <property type="project" value="InterPro"/>
</dbReference>
<evidence type="ECO:0000256" key="1">
    <source>
        <dbReference type="ARBA" id="ARBA00009771"/>
    </source>
</evidence>
<evidence type="ECO:0000313" key="9">
    <source>
        <dbReference type="Proteomes" id="UP000265882"/>
    </source>
</evidence>
<feature type="domain" description="Clp ATPase C-terminal" evidence="7">
    <location>
        <begin position="347"/>
        <end position="441"/>
    </location>
</feature>
<keyword evidence="8" id="KW-0378">Hydrolase</keyword>
<keyword evidence="5" id="KW-0963">Cytoplasm</keyword>
<dbReference type="InterPro" id="IPR004491">
    <property type="entry name" value="HslU"/>
</dbReference>
<evidence type="ECO:0000256" key="2">
    <source>
        <dbReference type="ARBA" id="ARBA00022741"/>
    </source>
</evidence>
<dbReference type="SUPFAM" id="SSF52540">
    <property type="entry name" value="P-loop containing nucleoside triphosphate hydrolases"/>
    <property type="match status" value="1"/>
</dbReference>
<dbReference type="InterPro" id="IPR027417">
    <property type="entry name" value="P-loop_NTPase"/>
</dbReference>